<feature type="domain" description="Disease resistance N-terminal" evidence="8">
    <location>
        <begin position="7"/>
        <end position="90"/>
    </location>
</feature>
<evidence type="ECO:0000256" key="1">
    <source>
        <dbReference type="ARBA" id="ARBA00008894"/>
    </source>
</evidence>
<feature type="domain" description="Disease resistance protein winged helix" evidence="9">
    <location>
        <begin position="430"/>
        <end position="496"/>
    </location>
</feature>
<evidence type="ECO:0000256" key="4">
    <source>
        <dbReference type="ARBA" id="ARBA00022741"/>
    </source>
</evidence>
<dbReference type="Gene3D" id="1.20.5.4130">
    <property type="match status" value="1"/>
</dbReference>
<keyword evidence="4" id="KW-0547">Nucleotide-binding</keyword>
<dbReference type="InterPro" id="IPR036388">
    <property type="entry name" value="WH-like_DNA-bd_sf"/>
</dbReference>
<feature type="domain" description="NB-ARC" evidence="7">
    <location>
        <begin position="172"/>
        <end position="339"/>
    </location>
</feature>
<keyword evidence="3" id="KW-0677">Repeat</keyword>
<comment type="caution">
    <text evidence="11">The sequence shown here is derived from an EMBL/GenBank/DDBJ whole genome shotgun (WGS) entry which is preliminary data.</text>
</comment>
<name>A0AAV8GN33_9POAL</name>
<dbReference type="GO" id="GO:0009626">
    <property type="term" value="P:plant-type hypersensitive response"/>
    <property type="evidence" value="ECO:0007669"/>
    <property type="project" value="UniProtKB-ARBA"/>
</dbReference>
<dbReference type="Pfam" id="PF00931">
    <property type="entry name" value="NB-ARC"/>
    <property type="match status" value="1"/>
</dbReference>
<dbReference type="Gene3D" id="1.10.10.10">
    <property type="entry name" value="Winged helix-like DNA-binding domain superfamily/Winged helix DNA-binding domain"/>
    <property type="match status" value="1"/>
</dbReference>
<proteinExistence type="inferred from homology"/>
<evidence type="ECO:0000256" key="6">
    <source>
        <dbReference type="ARBA" id="ARBA00022840"/>
    </source>
</evidence>
<dbReference type="GO" id="GO:0005524">
    <property type="term" value="F:ATP binding"/>
    <property type="evidence" value="ECO:0007669"/>
    <property type="project" value="UniProtKB-KW"/>
</dbReference>
<evidence type="ECO:0000259" key="10">
    <source>
        <dbReference type="Pfam" id="PF23598"/>
    </source>
</evidence>
<dbReference type="InterPro" id="IPR038005">
    <property type="entry name" value="RX-like_CC"/>
</dbReference>
<organism evidence="11 12">
    <name type="scientific">Rhynchospora pubera</name>
    <dbReference type="NCBI Taxonomy" id="906938"/>
    <lineage>
        <taxon>Eukaryota</taxon>
        <taxon>Viridiplantae</taxon>
        <taxon>Streptophyta</taxon>
        <taxon>Embryophyta</taxon>
        <taxon>Tracheophyta</taxon>
        <taxon>Spermatophyta</taxon>
        <taxon>Magnoliopsida</taxon>
        <taxon>Liliopsida</taxon>
        <taxon>Poales</taxon>
        <taxon>Cyperaceae</taxon>
        <taxon>Cyperoideae</taxon>
        <taxon>Rhynchosporeae</taxon>
        <taxon>Rhynchospora</taxon>
    </lineage>
</organism>
<sequence length="990" mass="113142">MILQAFIGNISSRLTKMAADEVGMLLGIPGEIEKLGSTVRDIQCVLSDAEKMQIESSAIQRWLMELKDVMYDADDLIDTWQIKTDDSKSSWSVNLISSFSNTKFSHEIGTKIKELNSRLDEISKKKSDFGLNELLEDVRPFKHRRRNSDISLKTDPSVVQADVVGDQIEEDTQHLVKWLTTEESGVKENISAVAIVGMPGIGKTTLAKRIFNDRKIKEEFHLKFWVYVSKDLKGVELLKCVIRDAGGHHGAAEERSELVARLERLIQGKKFLLVLDDVWHESQNVWDGLLRVPMIGGAHGSRLLITTQFFRVARFMNAAAEHTVKKLSDKDAWALLVKQFSQVAHNENEILDLKDIGLKLVRKCDGLPLAVKAIGGVLRTRGRNIIEWQTILGSTFWSLVDLPNDFPRALFLSYEDLPSHLKQCFILCSLYPRYSKFRRSDCIYFWLAEGILYDEGNLSFYELGIEFYKELISRNLLEAYGPFYDQNHCTMHDLLRSFGAEYLAKNENYKMMEGGLISRCESSLKLRRLSIEKGVVDPDLLNKEKSIRTLILNQYPMSDFLSDAILSFSYLRIVDFLSSNISSLPDPFFNLVHLRYLSLYNTKLETLSNSIGKLKKLLYLNLGNCYLLSHVPSSIFTLLELKFLSFYCTNIKIFPMGFKNLEKLVEVYGFKPYKNSSEGFSSLEDLGTMSQLLWIELCNLDKALDITVAKKANLKGKDHLKNITFSYTSDEVDEVPKSIEETKAAEDVLNVLSPPPSLETLNIHHYFGYQLPNWLHVGTDLSKLKFLRYIEVVYCKSLQKLSPLGQLPNLDFLRVYGAESVTRIGREFFLDDSNEHIRTEANHFSTLPFPKLNELGFTKMSSWIEWLWEEGQPAMPNLKKLFIRECPMLSSLPKGLLRHATSLEFLEINRAENIKSIEDLQSVKKIYVRNNTNLGRISNLPNLSYIQIVKCPNLEILDNLNPSHKILESSDLKWKPSQDTFDKDNAGEAS</sequence>
<evidence type="ECO:0000256" key="2">
    <source>
        <dbReference type="ARBA" id="ARBA00022614"/>
    </source>
</evidence>
<comment type="similarity">
    <text evidence="1">Belongs to the disease resistance NB-LRR family.</text>
</comment>
<reference evidence="11" key="1">
    <citation type="submission" date="2022-08" db="EMBL/GenBank/DDBJ databases">
        <authorList>
            <person name="Marques A."/>
        </authorList>
    </citation>
    <scope>NUCLEOTIDE SEQUENCE</scope>
    <source>
        <strain evidence="11">RhyPub2mFocal</strain>
        <tissue evidence="11">Leaves</tissue>
    </source>
</reference>
<feature type="domain" description="Disease resistance R13L4/SHOC-2-like LRR" evidence="10">
    <location>
        <begin position="551"/>
        <end position="884"/>
    </location>
</feature>
<accession>A0AAV8GN33</accession>
<protein>
    <submittedName>
        <fullName evidence="11">Disease resistance protein (CC-NBS-LRR)</fullName>
    </submittedName>
</protein>
<dbReference type="PANTHER" id="PTHR36766">
    <property type="entry name" value="PLANT BROAD-SPECTRUM MILDEW RESISTANCE PROTEIN RPW8"/>
    <property type="match status" value="1"/>
</dbReference>
<dbReference type="AlphaFoldDB" id="A0AAV8GN33"/>
<gene>
    <name evidence="11" type="ORF">LUZ62_019258</name>
</gene>
<dbReference type="InterPro" id="IPR042197">
    <property type="entry name" value="Apaf_helical"/>
</dbReference>
<evidence type="ECO:0000259" key="9">
    <source>
        <dbReference type="Pfam" id="PF23559"/>
    </source>
</evidence>
<dbReference type="Gene3D" id="1.10.8.430">
    <property type="entry name" value="Helical domain of apoptotic protease-activating factors"/>
    <property type="match status" value="1"/>
</dbReference>
<dbReference type="Pfam" id="PF23598">
    <property type="entry name" value="LRR_14"/>
    <property type="match status" value="1"/>
</dbReference>
<dbReference type="InterPro" id="IPR058922">
    <property type="entry name" value="WHD_DRP"/>
</dbReference>
<dbReference type="InterPro" id="IPR055414">
    <property type="entry name" value="LRR_R13L4/SHOC2-like"/>
</dbReference>
<dbReference type="FunFam" id="1.10.10.10:FF:000322">
    <property type="entry name" value="Probable disease resistance protein At1g63360"/>
    <property type="match status" value="1"/>
</dbReference>
<keyword evidence="6" id="KW-0067">ATP-binding</keyword>
<dbReference type="GO" id="GO:0002758">
    <property type="term" value="P:innate immune response-activating signaling pathway"/>
    <property type="evidence" value="ECO:0007669"/>
    <property type="project" value="UniProtKB-ARBA"/>
</dbReference>
<dbReference type="PRINTS" id="PR00364">
    <property type="entry name" value="DISEASERSIST"/>
</dbReference>
<dbReference type="Pfam" id="PF18052">
    <property type="entry name" value="Rx_N"/>
    <property type="match status" value="1"/>
</dbReference>
<dbReference type="Pfam" id="PF23559">
    <property type="entry name" value="WHD_DRP"/>
    <property type="match status" value="1"/>
</dbReference>
<dbReference type="InterPro" id="IPR032675">
    <property type="entry name" value="LRR_dom_sf"/>
</dbReference>
<dbReference type="SUPFAM" id="SSF52540">
    <property type="entry name" value="P-loop containing nucleoside triphosphate hydrolases"/>
    <property type="match status" value="1"/>
</dbReference>
<dbReference type="GO" id="GO:0043531">
    <property type="term" value="F:ADP binding"/>
    <property type="evidence" value="ECO:0007669"/>
    <property type="project" value="InterPro"/>
</dbReference>
<dbReference type="Gene3D" id="3.40.50.300">
    <property type="entry name" value="P-loop containing nucleotide triphosphate hydrolases"/>
    <property type="match status" value="1"/>
</dbReference>
<dbReference type="PANTHER" id="PTHR36766:SF70">
    <property type="entry name" value="DISEASE RESISTANCE PROTEIN RGA4"/>
    <property type="match status" value="1"/>
</dbReference>
<evidence type="ECO:0000256" key="3">
    <source>
        <dbReference type="ARBA" id="ARBA00022737"/>
    </source>
</evidence>
<evidence type="ECO:0000259" key="7">
    <source>
        <dbReference type="Pfam" id="PF00931"/>
    </source>
</evidence>
<evidence type="ECO:0000259" key="8">
    <source>
        <dbReference type="Pfam" id="PF18052"/>
    </source>
</evidence>
<keyword evidence="5" id="KW-0611">Plant defense</keyword>
<dbReference type="GO" id="GO:0042742">
    <property type="term" value="P:defense response to bacterium"/>
    <property type="evidence" value="ECO:0007669"/>
    <property type="project" value="UniProtKB-ARBA"/>
</dbReference>
<dbReference type="Gene3D" id="3.80.10.10">
    <property type="entry name" value="Ribonuclease Inhibitor"/>
    <property type="match status" value="2"/>
</dbReference>
<evidence type="ECO:0000313" key="12">
    <source>
        <dbReference type="Proteomes" id="UP001140206"/>
    </source>
</evidence>
<dbReference type="InterPro" id="IPR041118">
    <property type="entry name" value="Rx_N"/>
</dbReference>
<dbReference type="CDD" id="cd14798">
    <property type="entry name" value="RX-CC_like"/>
    <property type="match status" value="1"/>
</dbReference>
<dbReference type="EMBL" id="JAMFTS010000001">
    <property type="protein sequence ID" value="KAJ4806692.1"/>
    <property type="molecule type" value="Genomic_DNA"/>
</dbReference>
<dbReference type="InterPro" id="IPR027417">
    <property type="entry name" value="P-loop_NTPase"/>
</dbReference>
<evidence type="ECO:0000256" key="5">
    <source>
        <dbReference type="ARBA" id="ARBA00022821"/>
    </source>
</evidence>
<keyword evidence="12" id="KW-1185">Reference proteome</keyword>
<dbReference type="Proteomes" id="UP001140206">
    <property type="component" value="Chromosome 1"/>
</dbReference>
<keyword evidence="2" id="KW-0433">Leucine-rich repeat</keyword>
<dbReference type="SUPFAM" id="SSF52058">
    <property type="entry name" value="L domain-like"/>
    <property type="match status" value="1"/>
</dbReference>
<evidence type="ECO:0000313" key="11">
    <source>
        <dbReference type="EMBL" id="KAJ4806692.1"/>
    </source>
</evidence>
<dbReference type="InterPro" id="IPR002182">
    <property type="entry name" value="NB-ARC"/>
</dbReference>